<evidence type="ECO:0000313" key="1">
    <source>
        <dbReference type="EMBL" id="KAJ3056763.1"/>
    </source>
</evidence>
<dbReference type="SUPFAM" id="SSF53335">
    <property type="entry name" value="S-adenosyl-L-methionine-dependent methyltransferases"/>
    <property type="match status" value="1"/>
</dbReference>
<evidence type="ECO:0000313" key="2">
    <source>
        <dbReference type="Proteomes" id="UP001212841"/>
    </source>
</evidence>
<dbReference type="InterPro" id="IPR029063">
    <property type="entry name" value="SAM-dependent_MTases_sf"/>
</dbReference>
<dbReference type="InterPro" id="IPR006342">
    <property type="entry name" value="FkbM_mtfrase"/>
</dbReference>
<dbReference type="Gene3D" id="3.40.50.150">
    <property type="entry name" value="Vaccinia Virus protein VP39"/>
    <property type="match status" value="1"/>
</dbReference>
<gene>
    <name evidence="1" type="ORF">HK097_004334</name>
</gene>
<dbReference type="EMBL" id="JADGJD010000021">
    <property type="protein sequence ID" value="KAJ3056763.1"/>
    <property type="molecule type" value="Genomic_DNA"/>
</dbReference>
<organism evidence="1 2">
    <name type="scientific">Rhizophlyctis rosea</name>
    <dbReference type="NCBI Taxonomy" id="64517"/>
    <lineage>
        <taxon>Eukaryota</taxon>
        <taxon>Fungi</taxon>
        <taxon>Fungi incertae sedis</taxon>
        <taxon>Chytridiomycota</taxon>
        <taxon>Chytridiomycota incertae sedis</taxon>
        <taxon>Chytridiomycetes</taxon>
        <taxon>Rhizophlyctidales</taxon>
        <taxon>Rhizophlyctidaceae</taxon>
        <taxon>Rhizophlyctis</taxon>
    </lineage>
</organism>
<sequence length="177" mass="19398">MMVHAEGDTVSSEVMKTGIWEKENTRQILAGLSLVSEVRGREAAGFIDIGANVGWFSLMVARRGYKVSAVEPSPRNQLCIRHSTCLNADLGKQIILYDMGMAEDPDVCHLYTQDGNNGNAMLECGKTENETPKPSIFNDGPYWYQATVKVSTLDDTFGKKGDNSVGTYGIFSAFSKD</sequence>
<comment type="caution">
    <text evidence="1">The sequence shown here is derived from an EMBL/GenBank/DDBJ whole genome shotgun (WGS) entry which is preliminary data.</text>
</comment>
<reference evidence="1" key="1">
    <citation type="submission" date="2020-05" db="EMBL/GenBank/DDBJ databases">
        <title>Phylogenomic resolution of chytrid fungi.</title>
        <authorList>
            <person name="Stajich J.E."/>
            <person name="Amses K."/>
            <person name="Simmons R."/>
            <person name="Seto K."/>
            <person name="Myers J."/>
            <person name="Bonds A."/>
            <person name="Quandt C.A."/>
            <person name="Barry K."/>
            <person name="Liu P."/>
            <person name="Grigoriev I."/>
            <person name="Longcore J.E."/>
            <person name="James T.Y."/>
        </authorList>
    </citation>
    <scope>NUCLEOTIDE SEQUENCE</scope>
    <source>
        <strain evidence="1">JEL0318</strain>
    </source>
</reference>
<name>A0AAD5SMA7_9FUNG</name>
<dbReference type="NCBIfam" id="TIGR01444">
    <property type="entry name" value="fkbM_fam"/>
    <property type="match status" value="1"/>
</dbReference>
<proteinExistence type="predicted"/>
<keyword evidence="2" id="KW-1185">Reference proteome</keyword>
<protein>
    <recommendedName>
        <fullName evidence="3">tRNA(Phe) (4-demethylwyosine(37)-C(7)) aminocarboxypropyltransferase</fullName>
    </recommendedName>
</protein>
<dbReference type="Proteomes" id="UP001212841">
    <property type="component" value="Unassembled WGS sequence"/>
</dbReference>
<dbReference type="AlphaFoldDB" id="A0AAD5SMA7"/>
<accession>A0AAD5SMA7</accession>
<evidence type="ECO:0008006" key="3">
    <source>
        <dbReference type="Google" id="ProtNLM"/>
    </source>
</evidence>